<sequence>MLKSNKKMYRFPNLFYLAKIMRDSYGYLFIGQS</sequence>
<keyword evidence="2" id="KW-1185">Reference proteome</keyword>
<proteinExistence type="predicted"/>
<dbReference type="VEuPathDB" id="VectorBase:AQUA015208"/>
<dbReference type="AlphaFoldDB" id="A0A182XTS4"/>
<dbReference type="EnsemblMetazoa" id="AQUA015208-RA">
    <property type="protein sequence ID" value="AQUA015208-PA"/>
    <property type="gene ID" value="AQUA015208"/>
</dbReference>
<reference evidence="1" key="1">
    <citation type="submission" date="2020-05" db="UniProtKB">
        <authorList>
            <consortium name="EnsemblMetazoa"/>
        </authorList>
    </citation>
    <scope>IDENTIFICATION</scope>
    <source>
        <strain evidence="1">SANGQUA</strain>
    </source>
</reference>
<organism evidence="1 2">
    <name type="scientific">Anopheles quadriannulatus</name>
    <name type="common">Mosquito</name>
    <dbReference type="NCBI Taxonomy" id="34691"/>
    <lineage>
        <taxon>Eukaryota</taxon>
        <taxon>Metazoa</taxon>
        <taxon>Ecdysozoa</taxon>
        <taxon>Arthropoda</taxon>
        <taxon>Hexapoda</taxon>
        <taxon>Insecta</taxon>
        <taxon>Pterygota</taxon>
        <taxon>Neoptera</taxon>
        <taxon>Endopterygota</taxon>
        <taxon>Diptera</taxon>
        <taxon>Nematocera</taxon>
        <taxon>Culicoidea</taxon>
        <taxon>Culicidae</taxon>
        <taxon>Anophelinae</taxon>
        <taxon>Anopheles</taxon>
    </lineage>
</organism>
<evidence type="ECO:0000313" key="2">
    <source>
        <dbReference type="Proteomes" id="UP000076407"/>
    </source>
</evidence>
<protein>
    <submittedName>
        <fullName evidence="1">Uncharacterized protein</fullName>
    </submittedName>
</protein>
<accession>A0A182XTS4</accession>
<evidence type="ECO:0000313" key="1">
    <source>
        <dbReference type="EnsemblMetazoa" id="AQUA015208-PA"/>
    </source>
</evidence>
<name>A0A182XTS4_ANOQN</name>
<dbReference type="Proteomes" id="UP000076407">
    <property type="component" value="Unassembled WGS sequence"/>
</dbReference>